<feature type="region of interest" description="Disordered" evidence="1">
    <location>
        <begin position="66"/>
        <end position="98"/>
    </location>
</feature>
<sequence>VHHRHHSTVCELRERERERERERDTDREGRRASATERDEGGPGGGGAVAFGYLSFQVGFKPYLEEAMDRLHQGHPSDGDNPTSPPGASSVDVPRNGAL</sequence>
<feature type="region of interest" description="Disordered" evidence="1">
    <location>
        <begin position="1"/>
        <end position="48"/>
    </location>
</feature>
<evidence type="ECO:0000313" key="3">
    <source>
        <dbReference type="Proteomes" id="UP000287651"/>
    </source>
</evidence>
<organism evidence="2 3">
    <name type="scientific">Ensete ventricosum</name>
    <name type="common">Abyssinian banana</name>
    <name type="synonym">Musa ensete</name>
    <dbReference type="NCBI Taxonomy" id="4639"/>
    <lineage>
        <taxon>Eukaryota</taxon>
        <taxon>Viridiplantae</taxon>
        <taxon>Streptophyta</taxon>
        <taxon>Embryophyta</taxon>
        <taxon>Tracheophyta</taxon>
        <taxon>Spermatophyta</taxon>
        <taxon>Magnoliopsida</taxon>
        <taxon>Liliopsida</taxon>
        <taxon>Zingiberales</taxon>
        <taxon>Musaceae</taxon>
        <taxon>Ensete</taxon>
    </lineage>
</organism>
<dbReference type="EMBL" id="AMZH03021907">
    <property type="protein sequence ID" value="RRT37766.1"/>
    <property type="molecule type" value="Genomic_DNA"/>
</dbReference>
<gene>
    <name evidence="2" type="ORF">B296_00034765</name>
</gene>
<dbReference type="AlphaFoldDB" id="A0A426XE69"/>
<evidence type="ECO:0000256" key="1">
    <source>
        <dbReference type="SAM" id="MobiDB-lite"/>
    </source>
</evidence>
<name>A0A426XE69_ENSVE</name>
<proteinExistence type="predicted"/>
<feature type="compositionally biased region" description="Basic and acidic residues" evidence="1">
    <location>
        <begin position="66"/>
        <end position="77"/>
    </location>
</feature>
<protein>
    <submittedName>
        <fullName evidence="2">Uncharacterized protein</fullName>
    </submittedName>
</protein>
<accession>A0A426XE69</accession>
<reference evidence="2 3" key="1">
    <citation type="journal article" date="2014" name="Agronomy (Basel)">
        <title>A Draft Genome Sequence for Ensete ventricosum, the Drought-Tolerant Tree Against Hunger.</title>
        <authorList>
            <person name="Harrison J."/>
            <person name="Moore K.A."/>
            <person name="Paszkiewicz K."/>
            <person name="Jones T."/>
            <person name="Grant M."/>
            <person name="Ambacheew D."/>
            <person name="Muzemil S."/>
            <person name="Studholme D.J."/>
        </authorList>
    </citation>
    <scope>NUCLEOTIDE SEQUENCE [LARGE SCALE GENOMIC DNA]</scope>
</reference>
<dbReference type="Proteomes" id="UP000287651">
    <property type="component" value="Unassembled WGS sequence"/>
</dbReference>
<feature type="non-terminal residue" evidence="2">
    <location>
        <position position="1"/>
    </location>
</feature>
<feature type="compositionally biased region" description="Basic and acidic residues" evidence="1">
    <location>
        <begin position="11"/>
        <end position="40"/>
    </location>
</feature>
<evidence type="ECO:0000313" key="2">
    <source>
        <dbReference type="EMBL" id="RRT37766.1"/>
    </source>
</evidence>
<comment type="caution">
    <text evidence="2">The sequence shown here is derived from an EMBL/GenBank/DDBJ whole genome shotgun (WGS) entry which is preliminary data.</text>
</comment>